<dbReference type="InterPro" id="IPR002225">
    <property type="entry name" value="3Beta_OHSteriod_DH/Estase"/>
</dbReference>
<name>A0A1F6C1Z8_9BACT</name>
<dbReference type="InterPro" id="IPR051783">
    <property type="entry name" value="NAD(P)-dependent_oxidoreduct"/>
</dbReference>
<proteinExistence type="predicted"/>
<dbReference type="GO" id="GO:0016616">
    <property type="term" value="F:oxidoreductase activity, acting on the CH-OH group of donors, NAD or NADP as acceptor"/>
    <property type="evidence" value="ECO:0007669"/>
    <property type="project" value="InterPro"/>
</dbReference>
<dbReference type="GO" id="GO:0005737">
    <property type="term" value="C:cytoplasm"/>
    <property type="evidence" value="ECO:0007669"/>
    <property type="project" value="TreeGrafter"/>
</dbReference>
<protein>
    <recommendedName>
        <fullName evidence="1">3-beta hydroxysteroid dehydrogenase/isomerase domain-containing protein</fullName>
    </recommendedName>
</protein>
<dbReference type="GO" id="GO:0004029">
    <property type="term" value="F:aldehyde dehydrogenase (NAD+) activity"/>
    <property type="evidence" value="ECO:0007669"/>
    <property type="project" value="TreeGrafter"/>
</dbReference>
<feature type="domain" description="3-beta hydroxysteroid dehydrogenase/isomerase" evidence="1">
    <location>
        <begin position="6"/>
        <end position="250"/>
    </location>
</feature>
<dbReference type="PANTHER" id="PTHR48079:SF6">
    <property type="entry name" value="NAD(P)-BINDING DOMAIN-CONTAINING PROTEIN-RELATED"/>
    <property type="match status" value="1"/>
</dbReference>
<organism evidence="2 3">
    <name type="scientific">Candidatus Jorgensenbacteria bacterium RIFCSPLOWO2_12_FULL_42_11</name>
    <dbReference type="NCBI Taxonomy" id="1798473"/>
    <lineage>
        <taxon>Bacteria</taxon>
        <taxon>Candidatus Joergenseniibacteriota</taxon>
    </lineage>
</organism>
<dbReference type="PANTHER" id="PTHR48079">
    <property type="entry name" value="PROTEIN YEEZ"/>
    <property type="match status" value="1"/>
</dbReference>
<sequence length="333" mass="37654">METVFVTGGTGFLGQSLIPLLIRKGDRVKVLVRSVSQSKINNPLIEKIVGDIRDRKTFENALSGVDKIYHLAGVVTDWAPKSLYENVHVQGTKNILEVAIANKVKKFIHISTVDVSDYEHHFCIDETTKYTFSKAPYRYTKVQAEKLVLNSKTNGLDFVIIRPSWIYGPGDTTFFPEIAYQVKKGLMIFIGSSKNFVPLVYSDNLSNAIIKAGEIEAARGEIFLISDGEITWEKLVRYISAGMGIKEKHFLTWPYTTAYFLAIMMEGMAKTLKKKKRPLLTRTVVEMTGRSIKVNTEKAKKILGYLPSTSLEYGIQKSIQWLKNKSIDDLRKK</sequence>
<dbReference type="EMBL" id="MFKM01000026">
    <property type="protein sequence ID" value="OGG43098.1"/>
    <property type="molecule type" value="Genomic_DNA"/>
</dbReference>
<dbReference type="AlphaFoldDB" id="A0A1F6C1Z8"/>
<reference evidence="2 3" key="1">
    <citation type="journal article" date="2016" name="Nat. Commun.">
        <title>Thousands of microbial genomes shed light on interconnected biogeochemical processes in an aquifer system.</title>
        <authorList>
            <person name="Anantharaman K."/>
            <person name="Brown C.T."/>
            <person name="Hug L.A."/>
            <person name="Sharon I."/>
            <person name="Castelle C.J."/>
            <person name="Probst A.J."/>
            <person name="Thomas B.C."/>
            <person name="Singh A."/>
            <person name="Wilkins M.J."/>
            <person name="Karaoz U."/>
            <person name="Brodie E.L."/>
            <person name="Williams K.H."/>
            <person name="Hubbard S.S."/>
            <person name="Banfield J.F."/>
        </authorList>
    </citation>
    <scope>NUCLEOTIDE SEQUENCE [LARGE SCALE GENOMIC DNA]</scope>
</reference>
<dbReference type="Pfam" id="PF01073">
    <property type="entry name" value="3Beta_HSD"/>
    <property type="match status" value="1"/>
</dbReference>
<evidence type="ECO:0000313" key="2">
    <source>
        <dbReference type="EMBL" id="OGG43098.1"/>
    </source>
</evidence>
<evidence type="ECO:0000259" key="1">
    <source>
        <dbReference type="Pfam" id="PF01073"/>
    </source>
</evidence>
<comment type="caution">
    <text evidence="2">The sequence shown here is derived from an EMBL/GenBank/DDBJ whole genome shotgun (WGS) entry which is preliminary data.</text>
</comment>
<dbReference type="SUPFAM" id="SSF51735">
    <property type="entry name" value="NAD(P)-binding Rossmann-fold domains"/>
    <property type="match status" value="1"/>
</dbReference>
<accession>A0A1F6C1Z8</accession>
<gene>
    <name evidence="2" type="ORF">A3G50_02170</name>
</gene>
<dbReference type="Proteomes" id="UP000176633">
    <property type="component" value="Unassembled WGS sequence"/>
</dbReference>
<dbReference type="Gene3D" id="3.40.50.720">
    <property type="entry name" value="NAD(P)-binding Rossmann-like Domain"/>
    <property type="match status" value="1"/>
</dbReference>
<dbReference type="InterPro" id="IPR036291">
    <property type="entry name" value="NAD(P)-bd_dom_sf"/>
</dbReference>
<evidence type="ECO:0000313" key="3">
    <source>
        <dbReference type="Proteomes" id="UP000176633"/>
    </source>
</evidence>
<dbReference type="GO" id="GO:0006694">
    <property type="term" value="P:steroid biosynthetic process"/>
    <property type="evidence" value="ECO:0007669"/>
    <property type="project" value="InterPro"/>
</dbReference>
<dbReference type="STRING" id="1798473.A3G50_02170"/>